<comment type="caution">
    <text evidence="1">The sequence shown here is derived from an EMBL/GenBank/DDBJ whole genome shotgun (WGS) entry which is preliminary data.</text>
</comment>
<dbReference type="STRING" id="708187.A0A1Q8S1E6"/>
<dbReference type="AlphaFoldDB" id="A0A1Q8S1E6"/>
<accession>A0A1Q8S1E6</accession>
<dbReference type="Proteomes" id="UP000186583">
    <property type="component" value="Unassembled WGS sequence"/>
</dbReference>
<evidence type="ECO:0000313" key="2">
    <source>
        <dbReference type="Proteomes" id="UP000186583"/>
    </source>
</evidence>
<reference evidence="1 2" key="1">
    <citation type="submission" date="2016-11" db="EMBL/GenBank/DDBJ databases">
        <title>Draft Genome Assembly of Colletotrichum chlorophyti a pathogen of herbaceous plants.</title>
        <authorList>
            <person name="Gan P."/>
            <person name="Narusaka M."/>
            <person name="Tsushima A."/>
            <person name="Narusaka Y."/>
            <person name="Takano Y."/>
            <person name="Shirasu K."/>
        </authorList>
    </citation>
    <scope>NUCLEOTIDE SEQUENCE [LARGE SCALE GENOMIC DNA]</scope>
    <source>
        <strain evidence="1 2">NTL11</strain>
    </source>
</reference>
<proteinExistence type="predicted"/>
<dbReference type="EMBL" id="MPGH01000038">
    <property type="protein sequence ID" value="OLN95227.1"/>
    <property type="molecule type" value="Genomic_DNA"/>
</dbReference>
<sequence>MVHVANAVIREAEQSAAQPNMPPSNEWCFYLDLCLTGLQDLSFSFPLARGMVGMALRRAVIKPSKAKRVLRELQQVVLGHDLAQQRNDKAEARWLIDLGLAITDPEAAQGWRIAEQLEQLMLSKDLTADDSD</sequence>
<keyword evidence="2" id="KW-1185">Reference proteome</keyword>
<gene>
    <name evidence="1" type="ORF">CCHL11_08122</name>
</gene>
<organism evidence="1 2">
    <name type="scientific">Colletotrichum chlorophyti</name>
    <dbReference type="NCBI Taxonomy" id="708187"/>
    <lineage>
        <taxon>Eukaryota</taxon>
        <taxon>Fungi</taxon>
        <taxon>Dikarya</taxon>
        <taxon>Ascomycota</taxon>
        <taxon>Pezizomycotina</taxon>
        <taxon>Sordariomycetes</taxon>
        <taxon>Hypocreomycetidae</taxon>
        <taxon>Glomerellales</taxon>
        <taxon>Glomerellaceae</taxon>
        <taxon>Colletotrichum</taxon>
    </lineage>
</organism>
<protein>
    <submittedName>
        <fullName evidence="1">Uncharacterized protein</fullName>
    </submittedName>
</protein>
<dbReference type="OrthoDB" id="10261408at2759"/>
<evidence type="ECO:0000313" key="1">
    <source>
        <dbReference type="EMBL" id="OLN95227.1"/>
    </source>
</evidence>
<name>A0A1Q8S1E6_9PEZI</name>